<feature type="region of interest" description="Disordered" evidence="1">
    <location>
        <begin position="45"/>
        <end position="66"/>
    </location>
</feature>
<feature type="compositionally biased region" description="Polar residues" evidence="1">
    <location>
        <begin position="50"/>
        <end position="64"/>
    </location>
</feature>
<dbReference type="Proteomes" id="UP000299102">
    <property type="component" value="Unassembled WGS sequence"/>
</dbReference>
<evidence type="ECO:0000256" key="1">
    <source>
        <dbReference type="SAM" id="MobiDB-lite"/>
    </source>
</evidence>
<feature type="region of interest" description="Disordered" evidence="1">
    <location>
        <begin position="1"/>
        <end position="33"/>
    </location>
</feature>
<organism evidence="2 3">
    <name type="scientific">Eumeta variegata</name>
    <name type="common">Bagworm moth</name>
    <name type="synonym">Eumeta japonica</name>
    <dbReference type="NCBI Taxonomy" id="151549"/>
    <lineage>
        <taxon>Eukaryota</taxon>
        <taxon>Metazoa</taxon>
        <taxon>Ecdysozoa</taxon>
        <taxon>Arthropoda</taxon>
        <taxon>Hexapoda</taxon>
        <taxon>Insecta</taxon>
        <taxon>Pterygota</taxon>
        <taxon>Neoptera</taxon>
        <taxon>Endopterygota</taxon>
        <taxon>Lepidoptera</taxon>
        <taxon>Glossata</taxon>
        <taxon>Ditrysia</taxon>
        <taxon>Tineoidea</taxon>
        <taxon>Psychidae</taxon>
        <taxon>Oiketicinae</taxon>
        <taxon>Eumeta</taxon>
    </lineage>
</organism>
<comment type="caution">
    <text evidence="2">The sequence shown here is derived from an EMBL/GenBank/DDBJ whole genome shotgun (WGS) entry which is preliminary data.</text>
</comment>
<reference evidence="2 3" key="1">
    <citation type="journal article" date="2019" name="Commun. Biol.">
        <title>The bagworm genome reveals a unique fibroin gene that provides high tensile strength.</title>
        <authorList>
            <person name="Kono N."/>
            <person name="Nakamura H."/>
            <person name="Ohtoshi R."/>
            <person name="Tomita M."/>
            <person name="Numata K."/>
            <person name="Arakawa K."/>
        </authorList>
    </citation>
    <scope>NUCLEOTIDE SEQUENCE [LARGE SCALE GENOMIC DNA]</scope>
</reference>
<name>A0A4C1SD50_EUMVA</name>
<dbReference type="EMBL" id="BGZK01000004">
    <property type="protein sequence ID" value="GBO99963.1"/>
    <property type="molecule type" value="Genomic_DNA"/>
</dbReference>
<evidence type="ECO:0000313" key="3">
    <source>
        <dbReference type="Proteomes" id="UP000299102"/>
    </source>
</evidence>
<sequence length="131" mass="14183">MPCGASAASSELFSRNAFSTRKPATAASDEEGGMARIRQMQFRDAPNVPTACNETESKQISNRGSMWAKGLKNKNVKLAPPAHKKLSHNRKVVAHSPQYFRRLSPSCLSLANCAAVIDIVEEKVTGGPWGK</sequence>
<keyword evidence="3" id="KW-1185">Reference proteome</keyword>
<protein>
    <submittedName>
        <fullName evidence="2">Uncharacterized protein</fullName>
    </submittedName>
</protein>
<accession>A0A4C1SD50</accession>
<dbReference type="AlphaFoldDB" id="A0A4C1SD50"/>
<evidence type="ECO:0000313" key="2">
    <source>
        <dbReference type="EMBL" id="GBO99963.1"/>
    </source>
</evidence>
<gene>
    <name evidence="2" type="ORF">EVAR_74315_1</name>
</gene>
<feature type="compositionally biased region" description="Polar residues" evidence="1">
    <location>
        <begin position="7"/>
        <end position="19"/>
    </location>
</feature>
<proteinExistence type="predicted"/>